<dbReference type="InterPro" id="IPR001444">
    <property type="entry name" value="Flag_bb_rod_N"/>
</dbReference>
<dbReference type="PANTHER" id="PTHR30435:SF19">
    <property type="entry name" value="FLAGELLAR BASAL-BODY ROD PROTEIN FLGG"/>
    <property type="match status" value="1"/>
</dbReference>
<evidence type="ECO:0000256" key="4">
    <source>
        <dbReference type="RuleBase" id="RU362116"/>
    </source>
</evidence>
<dbReference type="Pfam" id="PF22692">
    <property type="entry name" value="LlgE_F_G_D1"/>
    <property type="match status" value="1"/>
</dbReference>
<feature type="domain" description="Flagellar basal body rod protein N-terminal" evidence="5">
    <location>
        <begin position="6"/>
        <end position="35"/>
    </location>
</feature>
<gene>
    <name evidence="7" type="ORF">MOP44_20460</name>
</gene>
<evidence type="ECO:0000313" key="7">
    <source>
        <dbReference type="EMBL" id="UWZ82931.1"/>
    </source>
</evidence>
<evidence type="ECO:0000256" key="2">
    <source>
        <dbReference type="ARBA" id="ARBA00009677"/>
    </source>
</evidence>
<dbReference type="Proteomes" id="UP001059380">
    <property type="component" value="Chromosome"/>
</dbReference>
<dbReference type="InterPro" id="IPR020013">
    <property type="entry name" value="Flagellar_FlgE/F/G"/>
</dbReference>
<accession>A0A9J7BK45</accession>
<evidence type="ECO:0000259" key="5">
    <source>
        <dbReference type="Pfam" id="PF00460"/>
    </source>
</evidence>
<dbReference type="RefSeq" id="WP_260792264.1">
    <property type="nucleotide sequence ID" value="NZ_CP093313.1"/>
</dbReference>
<feature type="domain" description="Flagellar hook protein FlgE/F/G-like D1" evidence="6">
    <location>
        <begin position="86"/>
        <end position="150"/>
    </location>
</feature>
<dbReference type="SUPFAM" id="SSF117143">
    <property type="entry name" value="Flagellar hook protein flgE"/>
    <property type="match status" value="1"/>
</dbReference>
<dbReference type="PANTHER" id="PTHR30435">
    <property type="entry name" value="FLAGELLAR PROTEIN"/>
    <property type="match status" value="1"/>
</dbReference>
<evidence type="ECO:0000256" key="3">
    <source>
        <dbReference type="ARBA" id="ARBA00023143"/>
    </source>
</evidence>
<dbReference type="InterPro" id="IPR053967">
    <property type="entry name" value="LlgE_F_G-like_D1"/>
</dbReference>
<proteinExistence type="inferred from homology"/>
<sequence>MDSGYYAAMTGLLARTQALDAAAANLANAQTPGYRAEREYFRSVLLDSAPASQIGQAVNHFGLLGGDRLNMGQGPIQPTGNPLDLAIEGQGFFQIQTQNGPRFTRDGSFHRSQTGMLVTEKSEPVLSSGGKPIQIPPGEVSVGANGVVSVAGGAVDTVGVFAFPSTAQLTPEGADRYVVPQGVAPQLSKDAVVREGALESANEDTIQGTLDLVVMQRQAEMMQKALTVFHTEFNKFASEDLARV</sequence>
<comment type="similarity">
    <text evidence="2 4">Belongs to the flagella basal body rod proteins family.</text>
</comment>
<evidence type="ECO:0000256" key="1">
    <source>
        <dbReference type="ARBA" id="ARBA00004117"/>
    </source>
</evidence>
<reference evidence="7" key="1">
    <citation type="submission" date="2021-04" db="EMBL/GenBank/DDBJ databases">
        <title>Phylogenetic analysis of Acidobacteriaceae.</title>
        <authorList>
            <person name="Qiu L."/>
            <person name="Zhang Q."/>
        </authorList>
    </citation>
    <scope>NUCLEOTIDE SEQUENCE</scope>
    <source>
        <strain evidence="7">DSM 25168</strain>
    </source>
</reference>
<protein>
    <submittedName>
        <fullName evidence="7">Flagellar hook basal-body protein</fullName>
    </submittedName>
</protein>
<dbReference type="GO" id="GO:0071978">
    <property type="term" value="P:bacterial-type flagellum-dependent swarming motility"/>
    <property type="evidence" value="ECO:0007669"/>
    <property type="project" value="TreeGrafter"/>
</dbReference>
<comment type="subcellular location">
    <subcellularLocation>
        <location evidence="1 4">Bacterial flagellum basal body</location>
    </subcellularLocation>
</comment>
<keyword evidence="7" id="KW-0966">Cell projection</keyword>
<keyword evidence="7" id="KW-0969">Cilium</keyword>
<dbReference type="KEGG" id="orp:MOP44_20460"/>
<dbReference type="Pfam" id="PF00460">
    <property type="entry name" value="Flg_bb_rod"/>
    <property type="match status" value="1"/>
</dbReference>
<dbReference type="GO" id="GO:0009425">
    <property type="term" value="C:bacterial-type flagellum basal body"/>
    <property type="evidence" value="ECO:0007669"/>
    <property type="project" value="UniProtKB-SubCell"/>
</dbReference>
<keyword evidence="7" id="KW-0282">Flagellum</keyword>
<dbReference type="NCBIfam" id="TIGR03506">
    <property type="entry name" value="FlgEFG_subfam"/>
    <property type="match status" value="1"/>
</dbReference>
<organism evidence="7 8">
    <name type="scientific">Occallatibacter riparius</name>
    <dbReference type="NCBI Taxonomy" id="1002689"/>
    <lineage>
        <taxon>Bacteria</taxon>
        <taxon>Pseudomonadati</taxon>
        <taxon>Acidobacteriota</taxon>
        <taxon>Terriglobia</taxon>
        <taxon>Terriglobales</taxon>
        <taxon>Acidobacteriaceae</taxon>
        <taxon>Occallatibacter</taxon>
    </lineage>
</organism>
<evidence type="ECO:0000313" key="8">
    <source>
        <dbReference type="Proteomes" id="UP001059380"/>
    </source>
</evidence>
<dbReference type="EMBL" id="CP093313">
    <property type="protein sequence ID" value="UWZ82931.1"/>
    <property type="molecule type" value="Genomic_DNA"/>
</dbReference>
<evidence type="ECO:0000259" key="6">
    <source>
        <dbReference type="Pfam" id="PF22692"/>
    </source>
</evidence>
<keyword evidence="3 4" id="KW-0975">Bacterial flagellum</keyword>
<dbReference type="InterPro" id="IPR037925">
    <property type="entry name" value="FlgE/F/G-like"/>
</dbReference>
<name>A0A9J7BK45_9BACT</name>
<keyword evidence="8" id="KW-1185">Reference proteome</keyword>
<dbReference type="AlphaFoldDB" id="A0A9J7BK45"/>